<dbReference type="GO" id="GO:0051457">
    <property type="term" value="P:maintenance of protein location in nucleus"/>
    <property type="evidence" value="ECO:0007669"/>
    <property type="project" value="TreeGrafter"/>
</dbReference>
<protein>
    <recommendedName>
        <fullName evidence="5 12">ADP-ribosylation factor-like protein 2-binding protein</fullName>
        <shortName evidence="12">ARF-like 2-binding protein</shortName>
    </recommendedName>
</protein>
<evidence type="ECO:0000256" key="10">
    <source>
        <dbReference type="ARBA" id="ARBA00023242"/>
    </source>
</evidence>
<accession>A0A8C4RG26</accession>
<comment type="subcellular location">
    <subcellularLocation>
        <location evidence="1 12">Cytoplasm</location>
        <location evidence="1 12">Cytoskeleton</location>
        <location evidence="1 12">Cilium basal body</location>
    </subcellularLocation>
    <subcellularLocation>
        <location evidence="3 12">Cytoplasm</location>
        <location evidence="3 12">Cytoskeleton</location>
        <location evidence="3 12">Microtubule organizing center</location>
        <location evidence="3 12">Centrosome</location>
    </subcellularLocation>
    <subcellularLocation>
        <location evidence="12">Cytoplasm</location>
    </subcellularLocation>
    <subcellularLocation>
        <location evidence="2 12">Nucleus</location>
    </subcellularLocation>
    <subcellularLocation>
        <location evidence="12">Mitochondrion intermembrane space</location>
    </subcellularLocation>
</comment>
<dbReference type="GO" id="GO:0005929">
    <property type="term" value="C:cilium"/>
    <property type="evidence" value="ECO:0007669"/>
    <property type="project" value="UniProtKB-UniRule"/>
</dbReference>
<evidence type="ECO:0000256" key="5">
    <source>
        <dbReference type="ARBA" id="ARBA00014849"/>
    </source>
</evidence>
<dbReference type="Pfam" id="PF11527">
    <property type="entry name" value="ARL2_Bind_BART"/>
    <property type="match status" value="1"/>
</dbReference>
<dbReference type="Proteomes" id="UP000694620">
    <property type="component" value="Chromosome 1"/>
</dbReference>
<keyword evidence="15" id="KW-1185">Reference proteome</keyword>
<dbReference type="InterPro" id="IPR023379">
    <property type="entry name" value="BART_dom"/>
</dbReference>
<feature type="domain" description="BART" evidence="13">
    <location>
        <begin position="29"/>
        <end position="142"/>
    </location>
</feature>
<dbReference type="Ensembl" id="ENSECRT00000000183.1">
    <property type="protein sequence ID" value="ENSECRP00000000177.1"/>
    <property type="gene ID" value="ENSECRG00000000118.1"/>
</dbReference>
<sequence length="166" mass="18995">MAAIETSEGEDVGKEEFLALSFSGSDATFDTIIGYIEHVIVDDKFQQLQRNFMEHYYLEFEETEENNLNYAALFKEYKEQLGKYIEEQLVARMPGFSMEGFTSSLEKHKEKITEEIFEMLLSFKNFLAFKKMILDYRAEKEGRGLNLEGGLVVTALSAPASRSEGP</sequence>
<dbReference type="PANTHER" id="PTHR15487:SF4">
    <property type="entry name" value="ADP-RIBOSYLATION FACTOR-LIKE PROTEIN 2-BINDING PROTEIN"/>
    <property type="match status" value="1"/>
</dbReference>
<dbReference type="GO" id="GO:0005813">
    <property type="term" value="C:centrosome"/>
    <property type="evidence" value="ECO:0007669"/>
    <property type="project" value="UniProtKB-SubCell"/>
</dbReference>
<dbReference type="AlphaFoldDB" id="A0A8C4RG26"/>
<keyword evidence="10 12" id="KW-0539">Nucleus</keyword>
<evidence type="ECO:0000256" key="1">
    <source>
        <dbReference type="ARBA" id="ARBA00004120"/>
    </source>
</evidence>
<evidence type="ECO:0000256" key="11">
    <source>
        <dbReference type="ARBA" id="ARBA00023273"/>
    </source>
</evidence>
<organism evidence="14 15">
    <name type="scientific">Erpetoichthys calabaricus</name>
    <name type="common">Rope fish</name>
    <name type="synonym">Calamoichthys calabaricus</name>
    <dbReference type="NCBI Taxonomy" id="27687"/>
    <lineage>
        <taxon>Eukaryota</taxon>
        <taxon>Metazoa</taxon>
        <taxon>Chordata</taxon>
        <taxon>Craniata</taxon>
        <taxon>Vertebrata</taxon>
        <taxon>Euteleostomi</taxon>
        <taxon>Actinopterygii</taxon>
        <taxon>Polypteriformes</taxon>
        <taxon>Polypteridae</taxon>
        <taxon>Erpetoichthys</taxon>
    </lineage>
</organism>
<dbReference type="RefSeq" id="XP_028652536.1">
    <property type="nucleotide sequence ID" value="XM_028796703.2"/>
</dbReference>
<proteinExistence type="inferred from homology"/>
<evidence type="ECO:0000256" key="8">
    <source>
        <dbReference type="ARBA" id="ARBA00023128"/>
    </source>
</evidence>
<dbReference type="OrthoDB" id="302784at2759"/>
<evidence type="ECO:0000256" key="12">
    <source>
        <dbReference type="RuleBase" id="RU367099"/>
    </source>
</evidence>
<evidence type="ECO:0000256" key="2">
    <source>
        <dbReference type="ARBA" id="ARBA00004123"/>
    </source>
</evidence>
<dbReference type="GO" id="GO:0005634">
    <property type="term" value="C:nucleus"/>
    <property type="evidence" value="ECO:0007669"/>
    <property type="project" value="UniProtKB-SubCell"/>
</dbReference>
<reference evidence="14" key="3">
    <citation type="submission" date="2025-09" db="UniProtKB">
        <authorList>
            <consortium name="Ensembl"/>
        </authorList>
    </citation>
    <scope>IDENTIFICATION</scope>
</reference>
<dbReference type="Gene3D" id="1.20.1520.10">
    <property type="entry name" value="ADP-ribosylation factor-like 2-binding protein, domain"/>
    <property type="match status" value="1"/>
</dbReference>
<evidence type="ECO:0000256" key="4">
    <source>
        <dbReference type="ARBA" id="ARBA00009880"/>
    </source>
</evidence>
<reference evidence="14" key="1">
    <citation type="submission" date="2021-06" db="EMBL/GenBank/DDBJ databases">
        <authorList>
            <consortium name="Wellcome Sanger Institute Data Sharing"/>
        </authorList>
    </citation>
    <scope>NUCLEOTIDE SEQUENCE [LARGE SCALE GENOMIC DNA]</scope>
</reference>
<dbReference type="InterPro" id="IPR038849">
    <property type="entry name" value="ARL2BP"/>
</dbReference>
<evidence type="ECO:0000259" key="13">
    <source>
        <dbReference type="Pfam" id="PF11527"/>
    </source>
</evidence>
<keyword evidence="6 12" id="KW-0963">Cytoplasm</keyword>
<evidence type="ECO:0000256" key="3">
    <source>
        <dbReference type="ARBA" id="ARBA00004300"/>
    </source>
</evidence>
<comment type="function">
    <text evidence="12">Plays a role as an effector of the ADP-ribosylation factor-like protein 2, ARL2.</text>
</comment>
<dbReference type="InterPro" id="IPR042541">
    <property type="entry name" value="BART_sf"/>
</dbReference>
<evidence type="ECO:0000256" key="7">
    <source>
        <dbReference type="ARBA" id="ARBA00023069"/>
    </source>
</evidence>
<dbReference type="GO" id="GO:0005758">
    <property type="term" value="C:mitochondrial intermembrane space"/>
    <property type="evidence" value="ECO:0007669"/>
    <property type="project" value="UniProtKB-SubCell"/>
</dbReference>
<keyword evidence="8 12" id="KW-0496">Mitochondrion</keyword>
<dbReference type="PANTHER" id="PTHR15487">
    <property type="entry name" value="ADP-RIBOSYLATION FACTOR-LIKE PROTEIN 2-BINDING PROTEIN"/>
    <property type="match status" value="1"/>
</dbReference>
<evidence type="ECO:0000313" key="14">
    <source>
        <dbReference type="Ensembl" id="ENSECRP00000000177.1"/>
    </source>
</evidence>
<dbReference type="GeneID" id="114647966"/>
<keyword evidence="9 12" id="KW-0206">Cytoskeleton</keyword>
<evidence type="ECO:0000313" key="15">
    <source>
        <dbReference type="Proteomes" id="UP000694620"/>
    </source>
</evidence>
<keyword evidence="11 12" id="KW-0966">Cell projection</keyword>
<comment type="similarity">
    <text evidence="4 12">Belongs to the ARL2BP family.</text>
</comment>
<evidence type="ECO:0000256" key="9">
    <source>
        <dbReference type="ARBA" id="ARBA00023212"/>
    </source>
</evidence>
<gene>
    <name evidence="14" type="primary">LOC114647966</name>
</gene>
<dbReference type="GeneTree" id="ENSGT00390000015052"/>
<reference evidence="14" key="2">
    <citation type="submission" date="2025-08" db="UniProtKB">
        <authorList>
            <consortium name="Ensembl"/>
        </authorList>
    </citation>
    <scope>IDENTIFICATION</scope>
</reference>
<name>A0A8C4RG26_ERPCA</name>
<keyword evidence="7 12" id="KW-0969">Cilium</keyword>
<evidence type="ECO:0000256" key="6">
    <source>
        <dbReference type="ARBA" id="ARBA00022490"/>
    </source>
</evidence>